<dbReference type="Gene3D" id="1.50.10.20">
    <property type="match status" value="1"/>
</dbReference>
<dbReference type="InterPro" id="IPR049049">
    <property type="entry name" value="Beta-AFase-like_GH127_C"/>
</dbReference>
<evidence type="ECO:0000313" key="5">
    <source>
        <dbReference type="Proteomes" id="UP001299546"/>
    </source>
</evidence>
<evidence type="ECO:0000259" key="3">
    <source>
        <dbReference type="Pfam" id="PF20737"/>
    </source>
</evidence>
<feature type="domain" description="Non-reducing end beta-L-arabinofuranosidase-like GH127 catalytic" evidence="1">
    <location>
        <begin position="15"/>
        <end position="425"/>
    </location>
</feature>
<dbReference type="Pfam" id="PF07944">
    <property type="entry name" value="Beta-AFase-like_GH127_cat"/>
    <property type="match status" value="1"/>
</dbReference>
<dbReference type="Proteomes" id="UP001299546">
    <property type="component" value="Unassembled WGS sequence"/>
</dbReference>
<keyword evidence="5" id="KW-1185">Reference proteome</keyword>
<evidence type="ECO:0000259" key="2">
    <source>
        <dbReference type="Pfam" id="PF20736"/>
    </source>
</evidence>
<dbReference type="InterPro" id="IPR012878">
    <property type="entry name" value="Beta-AFase-like_GH127_cat"/>
</dbReference>
<evidence type="ECO:0000313" key="4">
    <source>
        <dbReference type="EMBL" id="MCB7387140.1"/>
    </source>
</evidence>
<dbReference type="EMBL" id="JAJCIS010000003">
    <property type="protein sequence ID" value="MCB7387140.1"/>
    <property type="molecule type" value="Genomic_DNA"/>
</dbReference>
<sequence>MKKTFYTPIEVGDYKITDNFWKAKLDIVKDKMIPYQWEALNDRIADAAPSHCIHNFKIAAGMEEGAFAGCVFQDSDLAKWLEAVGYILLYKKDEELETIADSVIDIIEKAQQPDGYLDTYYIINGLDKRWTNLTDHHELYCAGHMIEAGIAYYNGTGKEKLLEVVKRLADCIDGTFGPEEGKIHAYPGHEIVEMALVRLYETTGQRRYLKLAQYFIDERGKEPLYFKEEIEKNGRSFYWERSLFQYQYYQAGKPVREQKTAEGHAVRAVYLYSGMASVAKETGDETLTAAVKELWENVTRRQMYITGAIGSSDYGEAFTFDYDLPNDEIYGETCASVGLIFWARRMLEMELKGEYADVIERALYNGCLSGMSQDGTRFFYVNPLEVNPEACRKDQRKSHVAVERQKWFGCACCPPNLARLIASLGNYACAFSENTMAVHLYIGGEIKTPFGNTRLIVDSNFPWEGKVKIKVIGGGGNFNLALRIPGWARGYTVTLNGEPTEGSCREGYLHLRRDWKDEDELTLEFPMRVEKNYANPNVKSDLGRVALTRGPLVYCLEEIDNGKGLTKIGIKEHAGYQLAADGMEAGEVDIITQGTIADDSGWGESLYRFDGPPNLNEIMLKFVPYYLWNNRGTGEMIVWIKDC</sequence>
<dbReference type="Pfam" id="PF20736">
    <property type="entry name" value="Glyco_hydro127M"/>
    <property type="match status" value="1"/>
</dbReference>
<keyword evidence="4" id="KW-0378">Hydrolase</keyword>
<dbReference type="GO" id="GO:0016787">
    <property type="term" value="F:hydrolase activity"/>
    <property type="evidence" value="ECO:0007669"/>
    <property type="project" value="UniProtKB-KW"/>
</dbReference>
<accession>A0ABS8DFE7</accession>
<reference evidence="4 5" key="1">
    <citation type="submission" date="2021-10" db="EMBL/GenBank/DDBJ databases">
        <title>Collection of gut derived symbiotic bacterial strains cultured from healthy donors.</title>
        <authorList>
            <person name="Lin H."/>
            <person name="Littmann E."/>
            <person name="Kohout C."/>
            <person name="Pamer E.G."/>
        </authorList>
    </citation>
    <scope>NUCLEOTIDE SEQUENCE [LARGE SCALE GENOMIC DNA]</scope>
    <source>
        <strain evidence="4 5">DFI.1.165</strain>
    </source>
</reference>
<gene>
    <name evidence="4" type="ORF">LIZ65_07535</name>
</gene>
<dbReference type="InterPro" id="IPR049046">
    <property type="entry name" value="Beta-AFase-like_GH127_middle"/>
</dbReference>
<dbReference type="PANTHER" id="PTHR43465">
    <property type="entry name" value="DUF1680 DOMAIN PROTEIN (AFU_ORTHOLOGUE AFUA_1G08910)"/>
    <property type="match status" value="1"/>
</dbReference>
<evidence type="ECO:0000259" key="1">
    <source>
        <dbReference type="Pfam" id="PF07944"/>
    </source>
</evidence>
<dbReference type="PANTHER" id="PTHR43465:SF2">
    <property type="entry name" value="DUF1680 DOMAIN PROTEIN (AFU_ORTHOLOGUE AFUA_1G08910)"/>
    <property type="match status" value="1"/>
</dbReference>
<organism evidence="4 5">
    <name type="scientific">Bariatricus massiliensis</name>
    <dbReference type="NCBI Taxonomy" id="1745713"/>
    <lineage>
        <taxon>Bacteria</taxon>
        <taxon>Bacillati</taxon>
        <taxon>Bacillota</taxon>
        <taxon>Clostridia</taxon>
        <taxon>Lachnospirales</taxon>
        <taxon>Lachnospiraceae</taxon>
        <taxon>Bariatricus</taxon>
    </lineage>
</organism>
<feature type="domain" description="Non-reducing end beta-L-arabinofuranosidase-like GH127 middle" evidence="2">
    <location>
        <begin position="436"/>
        <end position="527"/>
    </location>
</feature>
<dbReference type="InterPro" id="IPR049174">
    <property type="entry name" value="Beta-AFase-like"/>
</dbReference>
<dbReference type="SUPFAM" id="SSF48208">
    <property type="entry name" value="Six-hairpin glycosidases"/>
    <property type="match status" value="1"/>
</dbReference>
<dbReference type="InterPro" id="IPR008928">
    <property type="entry name" value="6-hairpin_glycosidase_sf"/>
</dbReference>
<feature type="domain" description="Non-reducing end beta-L-arabinofuranosidase-like GH127 C-terminal" evidence="3">
    <location>
        <begin position="530"/>
        <end position="641"/>
    </location>
</feature>
<dbReference type="RefSeq" id="WP_066733885.1">
    <property type="nucleotide sequence ID" value="NZ_JAJCIQ010000003.1"/>
</dbReference>
<protein>
    <submittedName>
        <fullName evidence="4">Glycoside hydrolase family 127 protein</fullName>
    </submittedName>
</protein>
<proteinExistence type="predicted"/>
<comment type="caution">
    <text evidence="4">The sequence shown here is derived from an EMBL/GenBank/DDBJ whole genome shotgun (WGS) entry which is preliminary data.</text>
</comment>
<dbReference type="Pfam" id="PF20737">
    <property type="entry name" value="Glyco_hydro127C"/>
    <property type="match status" value="1"/>
</dbReference>
<name>A0ABS8DFE7_9FIRM</name>